<dbReference type="AlphaFoldDB" id="A0A6N6RIT0"/>
<dbReference type="RefSeq" id="WP_151665834.1">
    <property type="nucleotide sequence ID" value="NZ_WBVO01000001.1"/>
</dbReference>
<dbReference type="PANTHER" id="PTHR34406:SF1">
    <property type="entry name" value="PROTEIN YCEI"/>
    <property type="match status" value="1"/>
</dbReference>
<gene>
    <name evidence="3" type="ORF">F8C67_00555</name>
</gene>
<dbReference type="Proteomes" id="UP000468650">
    <property type="component" value="Unassembled WGS sequence"/>
</dbReference>
<dbReference type="SMART" id="SM00867">
    <property type="entry name" value="YceI"/>
    <property type="match status" value="1"/>
</dbReference>
<sequence>MTRKITYIITTLLLSFGLFAQQYSISSDSEVKVEGTSNVHDWSAVVEDVRVSGGSSTSLVGLKVEFIVESMKSGDRLMDKRIHKTLNSEDHPKIVFNVTESERNGETLTMKGNLTINGVKKDITVVAKVTETSNGLTISGKQTILFTDYGMDAPSFMFGAMKVGNEVQIVYNVVLTR</sequence>
<keyword evidence="1" id="KW-0732">Signal</keyword>
<dbReference type="EMBL" id="WBVO01000001">
    <property type="protein sequence ID" value="KAB2814253.1"/>
    <property type="molecule type" value="Genomic_DNA"/>
</dbReference>
<reference evidence="3 4" key="1">
    <citation type="submission" date="2019-09" db="EMBL/GenBank/DDBJ databases">
        <title>Genomes of family Cryomorphaceae.</title>
        <authorList>
            <person name="Bowman J.P."/>
        </authorList>
    </citation>
    <scope>NUCLEOTIDE SEQUENCE [LARGE SCALE GENOMIC DNA]</scope>
    <source>
        <strain evidence="3 4">LMG 25704</strain>
    </source>
</reference>
<protein>
    <submittedName>
        <fullName evidence="3">YceI family protein</fullName>
    </submittedName>
</protein>
<dbReference type="Gene3D" id="2.40.128.110">
    <property type="entry name" value="Lipid/polyisoprenoid-binding, YceI-like"/>
    <property type="match status" value="1"/>
</dbReference>
<feature type="signal peptide" evidence="1">
    <location>
        <begin position="1"/>
        <end position="20"/>
    </location>
</feature>
<evidence type="ECO:0000256" key="1">
    <source>
        <dbReference type="SAM" id="SignalP"/>
    </source>
</evidence>
<dbReference type="OrthoDB" id="9794147at2"/>
<evidence type="ECO:0000313" key="3">
    <source>
        <dbReference type="EMBL" id="KAB2814253.1"/>
    </source>
</evidence>
<accession>A0A6N6RIT0</accession>
<comment type="caution">
    <text evidence="3">The sequence shown here is derived from an EMBL/GenBank/DDBJ whole genome shotgun (WGS) entry which is preliminary data.</text>
</comment>
<dbReference type="InterPro" id="IPR036761">
    <property type="entry name" value="TTHA0802/YceI-like_sf"/>
</dbReference>
<dbReference type="SUPFAM" id="SSF101874">
    <property type="entry name" value="YceI-like"/>
    <property type="match status" value="1"/>
</dbReference>
<dbReference type="PANTHER" id="PTHR34406">
    <property type="entry name" value="PROTEIN YCEI"/>
    <property type="match status" value="1"/>
</dbReference>
<dbReference type="Pfam" id="PF04264">
    <property type="entry name" value="YceI"/>
    <property type="match status" value="1"/>
</dbReference>
<name>A0A6N6RIT0_9FLAO</name>
<organism evidence="3 4">
    <name type="scientific">Phaeocystidibacter luteus</name>
    <dbReference type="NCBI Taxonomy" id="911197"/>
    <lineage>
        <taxon>Bacteria</taxon>
        <taxon>Pseudomonadati</taxon>
        <taxon>Bacteroidota</taxon>
        <taxon>Flavobacteriia</taxon>
        <taxon>Flavobacteriales</taxon>
        <taxon>Phaeocystidibacteraceae</taxon>
        <taxon>Phaeocystidibacter</taxon>
    </lineage>
</organism>
<keyword evidence="4" id="KW-1185">Reference proteome</keyword>
<dbReference type="InterPro" id="IPR007372">
    <property type="entry name" value="Lipid/polyisoprenoid-bd_YceI"/>
</dbReference>
<evidence type="ECO:0000259" key="2">
    <source>
        <dbReference type="SMART" id="SM00867"/>
    </source>
</evidence>
<feature type="chain" id="PRO_5026881703" evidence="1">
    <location>
        <begin position="21"/>
        <end position="177"/>
    </location>
</feature>
<proteinExistence type="predicted"/>
<feature type="domain" description="Lipid/polyisoprenoid-binding YceI-like" evidence="2">
    <location>
        <begin position="22"/>
        <end position="176"/>
    </location>
</feature>
<evidence type="ECO:0000313" key="4">
    <source>
        <dbReference type="Proteomes" id="UP000468650"/>
    </source>
</evidence>